<dbReference type="Proteomes" id="UP001256588">
    <property type="component" value="Unassembled WGS sequence"/>
</dbReference>
<dbReference type="RefSeq" id="WP_310235250.1">
    <property type="nucleotide sequence ID" value="NZ_JAVDWO010000007.1"/>
</dbReference>
<evidence type="ECO:0000313" key="1">
    <source>
        <dbReference type="EMBL" id="MDR7193275.1"/>
    </source>
</evidence>
<gene>
    <name evidence="1" type="ORF">J2W68_002009</name>
</gene>
<protein>
    <submittedName>
        <fullName evidence="1">His-Xaa-Ser system protein HxsD</fullName>
    </submittedName>
</protein>
<dbReference type="EMBL" id="JAVDWO010000007">
    <property type="protein sequence ID" value="MDR7193275.1"/>
    <property type="molecule type" value="Genomic_DNA"/>
</dbReference>
<keyword evidence="2" id="KW-1185">Reference proteome</keyword>
<comment type="caution">
    <text evidence="1">The sequence shown here is derived from an EMBL/GenBank/DDBJ whole genome shotgun (WGS) entry which is preliminary data.</text>
</comment>
<evidence type="ECO:0000313" key="2">
    <source>
        <dbReference type="Proteomes" id="UP001256588"/>
    </source>
</evidence>
<accession>A0ABU1XX01</accession>
<name>A0ABU1XX01_9GAMM</name>
<organism evidence="1 2">
    <name type="scientific">Luteimonas terrae</name>
    <dbReference type="NCBI Taxonomy" id="1530191"/>
    <lineage>
        <taxon>Bacteria</taxon>
        <taxon>Pseudomonadati</taxon>
        <taxon>Pseudomonadota</taxon>
        <taxon>Gammaproteobacteria</taxon>
        <taxon>Lysobacterales</taxon>
        <taxon>Lysobacteraceae</taxon>
        <taxon>Luteimonas</taxon>
    </lineage>
</organism>
<sequence>MDGSTIWFDRSFFSDEVIARTAHRYTNFFQVTVHGTVGEIGVELEALQGVERSADLEARFRNDALDERLRETVRKETKDLHAELIRAALRESLPRRTDVAP</sequence>
<proteinExistence type="predicted"/>
<reference evidence="1 2" key="1">
    <citation type="submission" date="2023-07" db="EMBL/GenBank/DDBJ databases">
        <title>Sorghum-associated microbial communities from plants grown in Nebraska, USA.</title>
        <authorList>
            <person name="Schachtman D."/>
        </authorList>
    </citation>
    <scope>NUCLEOTIDE SEQUENCE [LARGE SCALE GENOMIC DNA]</scope>
    <source>
        <strain evidence="1 2">4099</strain>
    </source>
</reference>